<dbReference type="GO" id="GO:0005829">
    <property type="term" value="C:cytosol"/>
    <property type="evidence" value="ECO:0007669"/>
    <property type="project" value="TreeGrafter"/>
</dbReference>
<accession>A0A7Y7QGZ9</accession>
<proteinExistence type="inferred from homology"/>
<evidence type="ECO:0000313" key="7">
    <source>
        <dbReference type="Proteomes" id="UP000542889"/>
    </source>
</evidence>
<dbReference type="GO" id="GO:0004519">
    <property type="term" value="F:endonuclease activity"/>
    <property type="evidence" value="ECO:0007669"/>
    <property type="project" value="UniProtKB-KW"/>
</dbReference>
<dbReference type="CDD" id="cd00085">
    <property type="entry name" value="HNHc"/>
    <property type="match status" value="1"/>
</dbReference>
<dbReference type="GO" id="GO:0008270">
    <property type="term" value="F:zinc ion binding"/>
    <property type="evidence" value="ECO:0007669"/>
    <property type="project" value="InterPro"/>
</dbReference>
<name>A0A7Y7QGZ9_LACRH</name>
<evidence type="ECO:0000256" key="1">
    <source>
        <dbReference type="ARBA" id="ARBA00022722"/>
    </source>
</evidence>
<keyword evidence="1" id="KW-0540">Nuclease</keyword>
<dbReference type="Proteomes" id="UP000542889">
    <property type="component" value="Unassembled WGS sequence"/>
</dbReference>
<dbReference type="SMART" id="SM00507">
    <property type="entry name" value="HNHc"/>
    <property type="match status" value="1"/>
</dbReference>
<dbReference type="InterPro" id="IPR002711">
    <property type="entry name" value="HNH"/>
</dbReference>
<dbReference type="EMBL" id="JABXWP010000016">
    <property type="protein sequence ID" value="NVO88940.1"/>
    <property type="molecule type" value="Genomic_DNA"/>
</dbReference>
<evidence type="ECO:0000313" key="6">
    <source>
        <dbReference type="EMBL" id="NVO88940.1"/>
    </source>
</evidence>
<keyword evidence="2" id="KW-0378">Hydrolase</keyword>
<dbReference type="PANTHER" id="PTHR41286">
    <property type="entry name" value="HNH NUCLEASE YAJD-RELATED"/>
    <property type="match status" value="1"/>
</dbReference>
<evidence type="ECO:0000256" key="2">
    <source>
        <dbReference type="ARBA" id="ARBA00022801"/>
    </source>
</evidence>
<dbReference type="GO" id="GO:0016787">
    <property type="term" value="F:hydrolase activity"/>
    <property type="evidence" value="ECO:0007669"/>
    <property type="project" value="UniProtKB-KW"/>
</dbReference>
<comment type="caution">
    <text evidence="6">The sequence shown here is derived from an EMBL/GenBank/DDBJ whole genome shotgun (WGS) entry which is preliminary data.</text>
</comment>
<dbReference type="Gene3D" id="1.10.30.50">
    <property type="match status" value="1"/>
</dbReference>
<dbReference type="PANTHER" id="PTHR41286:SF1">
    <property type="entry name" value="HNH NUCLEASE YAJD-RELATED"/>
    <property type="match status" value="1"/>
</dbReference>
<protein>
    <recommendedName>
        <fullName evidence="4">Putative HNH nuclease YajD</fullName>
    </recommendedName>
</protein>
<keyword evidence="6" id="KW-0255">Endonuclease</keyword>
<dbReference type="AlphaFoldDB" id="A0A7Y7QGZ9"/>
<feature type="domain" description="HNH nuclease" evidence="5">
    <location>
        <begin position="67"/>
        <end position="123"/>
    </location>
</feature>
<dbReference type="Pfam" id="PF01844">
    <property type="entry name" value="HNH"/>
    <property type="match status" value="1"/>
</dbReference>
<evidence type="ECO:0000256" key="4">
    <source>
        <dbReference type="ARBA" id="ARBA00040194"/>
    </source>
</evidence>
<reference evidence="6 7" key="1">
    <citation type="submission" date="2020-06" db="EMBL/GenBank/DDBJ databases">
        <title>Lactobacillus rhamnosus QC,genome.</title>
        <authorList>
            <person name="Yi H."/>
            <person name="Jin M."/>
        </authorList>
    </citation>
    <scope>NUCLEOTIDE SEQUENCE [LARGE SCALE GENOMIC DNA]</scope>
    <source>
        <strain evidence="6 7">QC</strain>
    </source>
</reference>
<evidence type="ECO:0000256" key="3">
    <source>
        <dbReference type="ARBA" id="ARBA00038412"/>
    </source>
</evidence>
<gene>
    <name evidence="6" type="ORF">HWN39_10665</name>
</gene>
<dbReference type="InterPro" id="IPR003615">
    <property type="entry name" value="HNH_nuc"/>
</dbReference>
<organism evidence="6 7">
    <name type="scientific">Lacticaseibacillus rhamnosus</name>
    <name type="common">Lactobacillus rhamnosus</name>
    <dbReference type="NCBI Taxonomy" id="47715"/>
    <lineage>
        <taxon>Bacteria</taxon>
        <taxon>Bacillati</taxon>
        <taxon>Bacillota</taxon>
        <taxon>Bacilli</taxon>
        <taxon>Lactobacillales</taxon>
        <taxon>Lactobacillaceae</taxon>
        <taxon>Lacticaseibacillus</taxon>
    </lineage>
</organism>
<evidence type="ECO:0000259" key="5">
    <source>
        <dbReference type="SMART" id="SM00507"/>
    </source>
</evidence>
<sequence>MPRVHRCRAVGCHNMVEWPAHYCSQHAAMEATLRQKQDRWKYNHITRNRSASKHEQYQFYKSKVWQSLRQQALTRDSHLCQYCLAQGRVTPGNTVDHVVPIEFDRSGMGTLSNLATICKDCHRAKTRWEQSYYGTGQQSSKLKEVPALESVSEISKIILKR</sequence>
<dbReference type="GO" id="GO:0003676">
    <property type="term" value="F:nucleic acid binding"/>
    <property type="evidence" value="ECO:0007669"/>
    <property type="project" value="InterPro"/>
</dbReference>
<comment type="similarity">
    <text evidence="3">Belongs to the HNH nuclease family.</text>
</comment>